<dbReference type="RefSeq" id="XP_030746069.1">
    <property type="nucleotide sequence ID" value="XM_030890209.1"/>
</dbReference>
<dbReference type="KEGG" id="soy:115874911"/>
<gene>
    <name evidence="2" type="primary">LOC115874911</name>
</gene>
<proteinExistence type="predicted"/>
<name>A0A6J2X560_SITOR</name>
<accession>A0A6J2X560</accession>
<keyword evidence="1" id="KW-1185">Reference proteome</keyword>
<organism evidence="1 2">
    <name type="scientific">Sitophilus oryzae</name>
    <name type="common">Rice weevil</name>
    <name type="synonym">Curculio oryzae</name>
    <dbReference type="NCBI Taxonomy" id="7048"/>
    <lineage>
        <taxon>Eukaryota</taxon>
        <taxon>Metazoa</taxon>
        <taxon>Ecdysozoa</taxon>
        <taxon>Arthropoda</taxon>
        <taxon>Hexapoda</taxon>
        <taxon>Insecta</taxon>
        <taxon>Pterygota</taxon>
        <taxon>Neoptera</taxon>
        <taxon>Endopterygota</taxon>
        <taxon>Coleoptera</taxon>
        <taxon>Polyphaga</taxon>
        <taxon>Cucujiformia</taxon>
        <taxon>Curculionidae</taxon>
        <taxon>Dryophthorinae</taxon>
        <taxon>Sitophilus</taxon>
    </lineage>
</organism>
<reference evidence="2" key="1">
    <citation type="submission" date="2025-08" db="UniProtKB">
        <authorList>
            <consortium name="RefSeq"/>
        </authorList>
    </citation>
    <scope>IDENTIFICATION</scope>
    <source>
        <tissue evidence="2">Gonads</tissue>
    </source>
</reference>
<dbReference type="GeneID" id="115874911"/>
<dbReference type="SUPFAM" id="SSF52540">
    <property type="entry name" value="P-loop containing nucleoside triphosphate hydrolases"/>
    <property type="match status" value="1"/>
</dbReference>
<dbReference type="InterPro" id="IPR027417">
    <property type="entry name" value="P-loop_NTPase"/>
</dbReference>
<protein>
    <submittedName>
        <fullName evidence="2">Uncharacterized protein LOC115874911</fullName>
    </submittedName>
</protein>
<dbReference type="AlphaFoldDB" id="A0A6J2X560"/>
<dbReference type="Proteomes" id="UP000504635">
    <property type="component" value="Unplaced"/>
</dbReference>
<dbReference type="InParanoid" id="A0A6J2X560"/>
<sequence>MFSRTVESGVQVFSRTKSRGTTISGINPHFFEDGEPLPGQLIELLARDHVNYVCIMVDLIVRAILPPKYYNEFKGVKVILFDTNSMICVFMVRQILEKKLEPFNLQSDEKKTVVEEALKNLSVIKCYTLEEFEITIRNFEDTLDKDDQIGLVILDDVFTQYWCAQFCGDDLSYEEYCLKYLRLLHNAIKDSNVTMIYHRSVNMEFKKSGFNILAYSIDVSLEDVPDFYDGITYNGIYSAVIKNLEKNTTKKAQFRIKDCLLLFNV</sequence>
<evidence type="ECO:0000313" key="1">
    <source>
        <dbReference type="Proteomes" id="UP000504635"/>
    </source>
</evidence>
<dbReference type="OrthoDB" id="420422at2759"/>
<evidence type="ECO:0000313" key="2">
    <source>
        <dbReference type="RefSeq" id="XP_030746069.1"/>
    </source>
</evidence>
<dbReference type="Gene3D" id="3.40.50.300">
    <property type="entry name" value="P-loop containing nucleotide triphosphate hydrolases"/>
    <property type="match status" value="1"/>
</dbReference>